<sequence>MYFTILYGQNDQDQSLRNQIIVFSINEIVISGVFIITLFSSQEIFQFPYRDTLMKISLISVWLLNLINITLAQSFIYKSTQNSVATTFIALLTTGLIFSLFLKDQQNIYQPIIIII</sequence>
<evidence type="ECO:0000313" key="2">
    <source>
        <dbReference type="EMBL" id="CAD8143652.1"/>
    </source>
</evidence>
<feature type="transmembrane region" description="Helical" evidence="1">
    <location>
        <begin position="53"/>
        <end position="77"/>
    </location>
</feature>
<keyword evidence="1" id="KW-1133">Transmembrane helix</keyword>
<dbReference type="EMBL" id="CAJJDO010000012">
    <property type="protein sequence ID" value="CAD8143652.1"/>
    <property type="molecule type" value="Genomic_DNA"/>
</dbReference>
<proteinExistence type="predicted"/>
<dbReference type="Proteomes" id="UP000689195">
    <property type="component" value="Unassembled WGS sequence"/>
</dbReference>
<gene>
    <name evidence="2" type="ORF">PPENT_87.1.T0120336</name>
</gene>
<dbReference type="AlphaFoldDB" id="A0A8S1SYS1"/>
<feature type="transmembrane region" description="Helical" evidence="1">
    <location>
        <begin position="83"/>
        <end position="102"/>
    </location>
</feature>
<keyword evidence="1" id="KW-0812">Transmembrane</keyword>
<reference evidence="2" key="1">
    <citation type="submission" date="2021-01" db="EMBL/GenBank/DDBJ databases">
        <authorList>
            <consortium name="Genoscope - CEA"/>
            <person name="William W."/>
        </authorList>
    </citation>
    <scope>NUCLEOTIDE SEQUENCE</scope>
</reference>
<comment type="caution">
    <text evidence="2">The sequence shown here is derived from an EMBL/GenBank/DDBJ whole genome shotgun (WGS) entry which is preliminary data.</text>
</comment>
<evidence type="ECO:0000256" key="1">
    <source>
        <dbReference type="SAM" id="Phobius"/>
    </source>
</evidence>
<protein>
    <submittedName>
        <fullName evidence="2">Uncharacterized protein</fullName>
    </submittedName>
</protein>
<name>A0A8S1SYS1_9CILI</name>
<accession>A0A8S1SYS1</accession>
<organism evidence="2 3">
    <name type="scientific">Paramecium pentaurelia</name>
    <dbReference type="NCBI Taxonomy" id="43138"/>
    <lineage>
        <taxon>Eukaryota</taxon>
        <taxon>Sar</taxon>
        <taxon>Alveolata</taxon>
        <taxon>Ciliophora</taxon>
        <taxon>Intramacronucleata</taxon>
        <taxon>Oligohymenophorea</taxon>
        <taxon>Peniculida</taxon>
        <taxon>Parameciidae</taxon>
        <taxon>Paramecium</taxon>
    </lineage>
</organism>
<feature type="transmembrane region" description="Helical" evidence="1">
    <location>
        <begin position="20"/>
        <end position="41"/>
    </location>
</feature>
<keyword evidence="3" id="KW-1185">Reference proteome</keyword>
<keyword evidence="1" id="KW-0472">Membrane</keyword>
<evidence type="ECO:0000313" key="3">
    <source>
        <dbReference type="Proteomes" id="UP000689195"/>
    </source>
</evidence>